<comment type="pathway">
    <text evidence="2 9">Amino-acid biosynthesis; L-tryptophan biosynthesis; L-tryptophan from chorismate: step 3/5.</text>
</comment>
<evidence type="ECO:0000256" key="3">
    <source>
        <dbReference type="ARBA" id="ARBA00012572"/>
    </source>
</evidence>
<evidence type="ECO:0000256" key="8">
    <source>
        <dbReference type="ARBA" id="ARBA00023235"/>
    </source>
</evidence>
<sequence length="215" mass="23643">MTHVKLCGLMCEQDVAVADALQADYIGFVLADSRRRVSVKDVVEWLKRVKPVHSRPVFVTVNPDLDEIVRMAQETGIHHIQLSGEETPEFCLEARRQGLIIWKAIGIGDSCDIERINRYRAAVDALLLDTKRAGTHGGTGETFPWSLIPACLENAQGTPLFIAGGLTPSGVARLLATHRVHGVDVSSGIESDGQKDPAKMREFVHEVRRIDRVSG</sequence>
<evidence type="ECO:0000256" key="9">
    <source>
        <dbReference type="HAMAP-Rule" id="MF_00135"/>
    </source>
</evidence>
<keyword evidence="12" id="KW-1185">Reference proteome</keyword>
<comment type="catalytic activity">
    <reaction evidence="1 9">
        <text>N-(5-phospho-beta-D-ribosyl)anthranilate = 1-(2-carboxyphenylamino)-1-deoxy-D-ribulose 5-phosphate</text>
        <dbReference type="Rhea" id="RHEA:21540"/>
        <dbReference type="ChEBI" id="CHEBI:18277"/>
        <dbReference type="ChEBI" id="CHEBI:58613"/>
        <dbReference type="EC" id="5.3.1.24"/>
    </reaction>
</comment>
<dbReference type="SUPFAM" id="SSF51366">
    <property type="entry name" value="Ribulose-phoshate binding barrel"/>
    <property type="match status" value="1"/>
</dbReference>
<dbReference type="UniPathway" id="UPA00035">
    <property type="reaction ID" value="UER00042"/>
</dbReference>
<dbReference type="PANTHER" id="PTHR42894">
    <property type="entry name" value="N-(5'-PHOSPHORIBOSYL)ANTHRANILATE ISOMERASE"/>
    <property type="match status" value="1"/>
</dbReference>
<keyword evidence="8 9" id="KW-0413">Isomerase</keyword>
<evidence type="ECO:0000256" key="1">
    <source>
        <dbReference type="ARBA" id="ARBA00001164"/>
    </source>
</evidence>
<dbReference type="HAMAP" id="MF_00135">
    <property type="entry name" value="PRAI"/>
    <property type="match status" value="1"/>
</dbReference>
<dbReference type="CDD" id="cd00405">
    <property type="entry name" value="PRAI"/>
    <property type="match status" value="1"/>
</dbReference>
<reference evidence="11 12" key="1">
    <citation type="submission" date="2015-12" db="EMBL/GenBank/DDBJ databases">
        <title>Draft genome sequence of Acidibacillus ferrooxidans ITV001, isolated from a chalcopyrite acid mine drainage site in Brazil.</title>
        <authorList>
            <person name="Dall'Agnol H."/>
            <person name="Nancucheo I."/>
            <person name="Johnson B."/>
            <person name="Oliveira R."/>
            <person name="Leite L."/>
            <person name="Pylro V."/>
            <person name="Nunes G.L."/>
            <person name="Tzotzos G."/>
            <person name="Fernandes G.R."/>
            <person name="Dutra J."/>
            <person name="Orellana S.C."/>
            <person name="Oliveira G."/>
        </authorList>
    </citation>
    <scope>NUCLEOTIDE SEQUENCE [LARGE SCALE GENOMIC DNA]</scope>
    <source>
        <strain evidence="12">ITV01</strain>
    </source>
</reference>
<evidence type="ECO:0000259" key="10">
    <source>
        <dbReference type="Pfam" id="PF00697"/>
    </source>
</evidence>
<keyword evidence="7 9" id="KW-0057">Aromatic amino acid biosynthesis</keyword>
<comment type="similarity">
    <text evidence="9">Belongs to the TrpF family.</text>
</comment>
<dbReference type="InterPro" id="IPR013785">
    <property type="entry name" value="Aldolase_TIM"/>
</dbReference>
<proteinExistence type="inferred from homology"/>
<evidence type="ECO:0000313" key="12">
    <source>
        <dbReference type="Proteomes" id="UP000053557"/>
    </source>
</evidence>
<dbReference type="EC" id="5.3.1.24" evidence="3 9"/>
<evidence type="ECO:0000256" key="2">
    <source>
        <dbReference type="ARBA" id="ARBA00004664"/>
    </source>
</evidence>
<dbReference type="InterPro" id="IPR001240">
    <property type="entry name" value="PRAI_dom"/>
</dbReference>
<feature type="domain" description="N-(5'phosphoribosyl) anthranilate isomerase (PRAI)" evidence="10">
    <location>
        <begin position="5"/>
        <end position="205"/>
    </location>
</feature>
<accession>A0A117SYE9</accession>
<evidence type="ECO:0000313" key="11">
    <source>
        <dbReference type="EMBL" id="KUO96858.1"/>
    </source>
</evidence>
<dbReference type="InterPro" id="IPR011060">
    <property type="entry name" value="RibuloseP-bd_barrel"/>
</dbReference>
<evidence type="ECO:0000256" key="6">
    <source>
        <dbReference type="ARBA" id="ARBA00022822"/>
    </source>
</evidence>
<keyword evidence="5 9" id="KW-0028">Amino-acid biosynthesis</keyword>
<dbReference type="AlphaFoldDB" id="A0A117SYE9"/>
<dbReference type="RefSeq" id="WP_067712854.1">
    <property type="nucleotide sequence ID" value="NZ_LPVJ01000009.1"/>
</dbReference>
<gene>
    <name evidence="9" type="primary">trpF</name>
    <name evidence="11" type="ORF">ATW55_08610</name>
</gene>
<dbReference type="PANTHER" id="PTHR42894:SF1">
    <property type="entry name" value="N-(5'-PHOSPHORIBOSYL)ANTHRANILATE ISOMERASE"/>
    <property type="match status" value="1"/>
</dbReference>
<keyword evidence="6 9" id="KW-0822">Tryptophan biosynthesis</keyword>
<comment type="caution">
    <text evidence="11">The sequence shown here is derived from an EMBL/GenBank/DDBJ whole genome shotgun (WGS) entry which is preliminary data.</text>
</comment>
<dbReference type="InterPro" id="IPR044643">
    <property type="entry name" value="TrpF_fam"/>
</dbReference>
<evidence type="ECO:0000256" key="4">
    <source>
        <dbReference type="ARBA" id="ARBA00022272"/>
    </source>
</evidence>
<dbReference type="GO" id="GO:0004640">
    <property type="term" value="F:phosphoribosylanthranilate isomerase activity"/>
    <property type="evidence" value="ECO:0007669"/>
    <property type="project" value="UniProtKB-UniRule"/>
</dbReference>
<organism evidence="11 12">
    <name type="scientific">Ferroacidibacillus organovorans</name>
    <dbReference type="NCBI Taxonomy" id="1765683"/>
    <lineage>
        <taxon>Bacteria</taxon>
        <taxon>Bacillati</taxon>
        <taxon>Bacillota</taxon>
        <taxon>Bacilli</taxon>
        <taxon>Bacillales</taxon>
        <taxon>Alicyclobacillaceae</taxon>
        <taxon>Ferroacidibacillus</taxon>
    </lineage>
</organism>
<name>A0A117SYE9_9BACL</name>
<dbReference type="GO" id="GO:0000162">
    <property type="term" value="P:L-tryptophan biosynthetic process"/>
    <property type="evidence" value="ECO:0007669"/>
    <property type="project" value="UniProtKB-UniRule"/>
</dbReference>
<dbReference type="Gene3D" id="3.20.20.70">
    <property type="entry name" value="Aldolase class I"/>
    <property type="match status" value="1"/>
</dbReference>
<dbReference type="Pfam" id="PF00697">
    <property type="entry name" value="PRAI"/>
    <property type="match status" value="1"/>
</dbReference>
<dbReference type="Proteomes" id="UP000053557">
    <property type="component" value="Unassembled WGS sequence"/>
</dbReference>
<dbReference type="EMBL" id="LPVJ01000009">
    <property type="protein sequence ID" value="KUO96858.1"/>
    <property type="molecule type" value="Genomic_DNA"/>
</dbReference>
<protein>
    <recommendedName>
        <fullName evidence="4 9">N-(5'-phosphoribosyl)anthranilate isomerase</fullName>
        <shortName evidence="9">PRAI</shortName>
        <ecNumber evidence="3 9">5.3.1.24</ecNumber>
    </recommendedName>
</protein>
<evidence type="ECO:0000256" key="5">
    <source>
        <dbReference type="ARBA" id="ARBA00022605"/>
    </source>
</evidence>
<evidence type="ECO:0000256" key="7">
    <source>
        <dbReference type="ARBA" id="ARBA00023141"/>
    </source>
</evidence>